<gene>
    <name evidence="3" type="ORF">CHS0354_018278</name>
</gene>
<sequence>MAGNDGFDIAQDKEYEERATYLINTGMTENAGFESVNDKGIEELEAENMLLKIFLGDLHKSIKERKGNPITKSWTIKTDPSTYVQLQQIQEIYNNFKQMERDIKRFKDENNCLERLLSYLHKGITTGTEASSMSFVLPSEIPSDSAVASSYKMARDIWNKFMKMNGSNKTLKDTNKQLSTYAEDIKRALSQEKETVSEQRKRITSLQSDIESKTTVNKQLQSAYENLQRTNDRNMSHEKEKVSHQSKRVQSLILELESRDAVNKQLQEDCQALQRRIEELSDEMEQFKKNFQIQRDLNRAVDEKWKLDRELLQKYDASIKIMEQQMATLQKREVYYKAAYDAEVMKTESQKKEIDGLQEQRDELSNRLSKIARERLTHENTNISDLNDANRPIKLAENYSELYDNEWTDAFGELISRNLTGKAAVGKLLDMIMVSFRKCREITWGRYQLLKSILSTIDIHILACARGSLEAHNSDFGSCDGNKESEIVYYRTEEGDFTPQSKGEHHTCTTTMTLDQEHKLKRIWRTTTTALQDEVVKHLHSVLVTRFDISIDEFPKTSKYLAICIELCWKMGVQERPMHLDAVAETENGSEKILDRNKFNPYTKSGKMVSFVVWPALFSHEGGAMLVKGIAQGCKETD</sequence>
<reference evidence="3" key="2">
    <citation type="journal article" date="2021" name="Genome Biol. Evol.">
        <title>Developing a high-quality reference genome for a parasitic bivalve with doubly uniparental inheritance (Bivalvia: Unionida).</title>
        <authorList>
            <person name="Smith C.H."/>
        </authorList>
    </citation>
    <scope>NUCLEOTIDE SEQUENCE</scope>
    <source>
        <strain evidence="3">CHS0354</strain>
        <tissue evidence="3">Mantle</tissue>
    </source>
</reference>
<dbReference type="Pfam" id="PF16026">
    <property type="entry name" value="MIEAP"/>
    <property type="match status" value="1"/>
</dbReference>
<evidence type="ECO:0000256" key="1">
    <source>
        <dbReference type="SAM" id="Coils"/>
    </source>
</evidence>
<proteinExistence type="predicted"/>
<reference evidence="3" key="3">
    <citation type="submission" date="2023-05" db="EMBL/GenBank/DDBJ databases">
        <authorList>
            <person name="Smith C.H."/>
        </authorList>
    </citation>
    <scope>NUCLEOTIDE SEQUENCE</scope>
    <source>
        <strain evidence="3">CHS0354</strain>
        <tissue evidence="3">Mantle</tissue>
    </source>
</reference>
<feature type="domain" description="Mitochondria-eating protein C-terminal" evidence="2">
    <location>
        <begin position="533"/>
        <end position="631"/>
    </location>
</feature>
<keyword evidence="4" id="KW-1185">Reference proteome</keyword>
<reference evidence="3" key="1">
    <citation type="journal article" date="2021" name="Genome Biol. Evol.">
        <title>A High-Quality Reference Genome for a Parasitic Bivalve with Doubly Uniparental Inheritance (Bivalvia: Unionida).</title>
        <authorList>
            <person name="Smith C.H."/>
        </authorList>
    </citation>
    <scope>NUCLEOTIDE SEQUENCE</scope>
    <source>
        <strain evidence="3">CHS0354</strain>
    </source>
</reference>
<comment type="caution">
    <text evidence="3">The sequence shown here is derived from an EMBL/GenBank/DDBJ whole genome shotgun (WGS) entry which is preliminary data.</text>
</comment>
<organism evidence="3 4">
    <name type="scientific">Potamilus streckersoni</name>
    <dbReference type="NCBI Taxonomy" id="2493646"/>
    <lineage>
        <taxon>Eukaryota</taxon>
        <taxon>Metazoa</taxon>
        <taxon>Spiralia</taxon>
        <taxon>Lophotrochozoa</taxon>
        <taxon>Mollusca</taxon>
        <taxon>Bivalvia</taxon>
        <taxon>Autobranchia</taxon>
        <taxon>Heteroconchia</taxon>
        <taxon>Palaeoheterodonta</taxon>
        <taxon>Unionida</taxon>
        <taxon>Unionoidea</taxon>
        <taxon>Unionidae</taxon>
        <taxon>Ambleminae</taxon>
        <taxon>Lampsilini</taxon>
        <taxon>Potamilus</taxon>
    </lineage>
</organism>
<feature type="coiled-coil region" evidence="1">
    <location>
        <begin position="171"/>
        <end position="374"/>
    </location>
</feature>
<dbReference type="InterPro" id="IPR031981">
    <property type="entry name" value="MIEAP_C"/>
</dbReference>
<dbReference type="EMBL" id="JAEAOA010001133">
    <property type="protein sequence ID" value="KAK3577654.1"/>
    <property type="molecule type" value="Genomic_DNA"/>
</dbReference>
<accession>A0AAE0RQB5</accession>
<protein>
    <recommendedName>
        <fullName evidence="2">Mitochondria-eating protein C-terminal domain-containing protein</fullName>
    </recommendedName>
</protein>
<dbReference type="AlphaFoldDB" id="A0AAE0RQB5"/>
<evidence type="ECO:0000313" key="4">
    <source>
        <dbReference type="Proteomes" id="UP001195483"/>
    </source>
</evidence>
<feature type="coiled-coil region" evidence="1">
    <location>
        <begin position="89"/>
        <end position="116"/>
    </location>
</feature>
<evidence type="ECO:0000259" key="2">
    <source>
        <dbReference type="Pfam" id="PF16026"/>
    </source>
</evidence>
<name>A0AAE0RQB5_9BIVA</name>
<dbReference type="Proteomes" id="UP001195483">
    <property type="component" value="Unassembled WGS sequence"/>
</dbReference>
<evidence type="ECO:0000313" key="3">
    <source>
        <dbReference type="EMBL" id="KAK3577654.1"/>
    </source>
</evidence>
<keyword evidence="1" id="KW-0175">Coiled coil</keyword>